<proteinExistence type="inferred from homology"/>
<sequence>MGRRRQSNFDDPPRFHRKGNVWYHVSGTLPRVWTRLSNDRAEALRLWAQREGVKEDESTRLFSVVARRYVREVFPTKSYQTRRDNDKELANLLRVFGHMPIDAIAPMHIREYLDIRGQAAKVRANREKALFSHIFNKAREWGFTAAQNPCQGVKGFKETGRDRYVTDEEFERVKQHAHFTVADAMDVALLTGQRPADVLKIKRADIRDGALWIVQNKTGARLGIEITGELAAVIDRINQRPRKAISAFLIQDENGQPLSRFALRSRFDKARTLAKVDFQFRDIRAKAATDTGDLAHSQKLLAHKNREMTEHYVRTRIGERVKPLR</sequence>
<dbReference type="Gene3D" id="1.10.150.130">
    <property type="match status" value="1"/>
</dbReference>
<keyword evidence="2" id="KW-0229">DNA integration</keyword>
<evidence type="ECO:0000256" key="2">
    <source>
        <dbReference type="ARBA" id="ARBA00022908"/>
    </source>
</evidence>
<accession>A0AAX1WQ61</accession>
<keyword evidence="3" id="KW-0238">DNA-binding</keyword>
<dbReference type="PANTHER" id="PTHR30629:SF2">
    <property type="entry name" value="PROPHAGE INTEGRASE INTS-RELATED"/>
    <property type="match status" value="1"/>
</dbReference>
<dbReference type="GO" id="GO:0006310">
    <property type="term" value="P:DNA recombination"/>
    <property type="evidence" value="ECO:0007669"/>
    <property type="project" value="UniProtKB-KW"/>
</dbReference>
<feature type="domain" description="Tyr recombinase" evidence="5">
    <location>
        <begin position="182"/>
        <end position="315"/>
    </location>
</feature>
<dbReference type="InterPro" id="IPR050808">
    <property type="entry name" value="Phage_Integrase"/>
</dbReference>
<dbReference type="GO" id="GO:0015074">
    <property type="term" value="P:DNA integration"/>
    <property type="evidence" value="ECO:0007669"/>
    <property type="project" value="UniProtKB-KW"/>
</dbReference>
<comment type="similarity">
    <text evidence="1">Belongs to the 'phage' integrase family.</text>
</comment>
<evidence type="ECO:0000313" key="6">
    <source>
        <dbReference type="EMBL" id="ROR39321.1"/>
    </source>
</evidence>
<dbReference type="Proteomes" id="UP000271868">
    <property type="component" value="Unassembled WGS sequence"/>
</dbReference>
<evidence type="ECO:0000256" key="1">
    <source>
        <dbReference type="ARBA" id="ARBA00008857"/>
    </source>
</evidence>
<dbReference type="InterPro" id="IPR002104">
    <property type="entry name" value="Integrase_catalytic"/>
</dbReference>
<dbReference type="SUPFAM" id="SSF56349">
    <property type="entry name" value="DNA breaking-rejoining enzymes"/>
    <property type="match status" value="1"/>
</dbReference>
<dbReference type="GO" id="GO:0003677">
    <property type="term" value="F:DNA binding"/>
    <property type="evidence" value="ECO:0007669"/>
    <property type="project" value="UniProtKB-KW"/>
</dbReference>
<dbReference type="PANTHER" id="PTHR30629">
    <property type="entry name" value="PROPHAGE INTEGRASE"/>
    <property type="match status" value="1"/>
</dbReference>
<dbReference type="InterPro" id="IPR010998">
    <property type="entry name" value="Integrase_recombinase_N"/>
</dbReference>
<dbReference type="Gene3D" id="1.10.443.10">
    <property type="entry name" value="Intergrase catalytic core"/>
    <property type="match status" value="1"/>
</dbReference>
<dbReference type="AlphaFoldDB" id="A0AAX1WQ61"/>
<dbReference type="InterPro" id="IPR011010">
    <property type="entry name" value="DNA_brk_join_enz"/>
</dbReference>
<keyword evidence="7" id="KW-1185">Reference proteome</keyword>
<organism evidence="6 7">
    <name type="scientific">Diaphorobacter nitroreducens</name>
    <dbReference type="NCBI Taxonomy" id="164759"/>
    <lineage>
        <taxon>Bacteria</taxon>
        <taxon>Pseudomonadati</taxon>
        <taxon>Pseudomonadota</taxon>
        <taxon>Betaproteobacteria</taxon>
        <taxon>Burkholderiales</taxon>
        <taxon>Comamonadaceae</taxon>
        <taxon>Diaphorobacter</taxon>
    </lineage>
</organism>
<name>A0AAX1WQ61_9BURK</name>
<dbReference type="Pfam" id="PF00589">
    <property type="entry name" value="Phage_integrase"/>
    <property type="match status" value="1"/>
</dbReference>
<evidence type="ECO:0000256" key="4">
    <source>
        <dbReference type="ARBA" id="ARBA00023172"/>
    </source>
</evidence>
<gene>
    <name evidence="6" type="ORF">EDC60_3375</name>
</gene>
<evidence type="ECO:0000313" key="7">
    <source>
        <dbReference type="Proteomes" id="UP000271868"/>
    </source>
</evidence>
<evidence type="ECO:0000256" key="3">
    <source>
        <dbReference type="ARBA" id="ARBA00023125"/>
    </source>
</evidence>
<protein>
    <submittedName>
        <fullName evidence="6">Phage integrase family protein</fullName>
    </submittedName>
</protein>
<dbReference type="EMBL" id="RJVL01000009">
    <property type="protein sequence ID" value="ROR39321.1"/>
    <property type="molecule type" value="Genomic_DNA"/>
</dbReference>
<evidence type="ECO:0000259" key="5">
    <source>
        <dbReference type="Pfam" id="PF00589"/>
    </source>
</evidence>
<keyword evidence="4" id="KW-0233">DNA recombination</keyword>
<comment type="caution">
    <text evidence="6">The sequence shown here is derived from an EMBL/GenBank/DDBJ whole genome shotgun (WGS) entry which is preliminary data.</text>
</comment>
<reference evidence="6 7" key="1">
    <citation type="submission" date="2018-11" db="EMBL/GenBank/DDBJ databases">
        <title>Genomic Encyclopedia of Type Strains, Phase IV (KMG-IV): sequencing the most valuable type-strain genomes for metagenomic binning, comparative biology and taxonomic classification.</title>
        <authorList>
            <person name="Goeker M."/>
        </authorList>
    </citation>
    <scope>NUCLEOTIDE SEQUENCE [LARGE SCALE GENOMIC DNA]</scope>
    <source>
        <strain evidence="6 7">DSM 15985</strain>
    </source>
</reference>
<dbReference type="InterPro" id="IPR013762">
    <property type="entry name" value="Integrase-like_cat_sf"/>
</dbReference>